<dbReference type="Pfam" id="PF00153">
    <property type="entry name" value="Mito_carr"/>
    <property type="match status" value="3"/>
</dbReference>
<dbReference type="FunFam" id="1.50.40.10:FF:000018">
    <property type="entry name" value="S-adenosylmethionine mitochondrial carrier protein-like"/>
    <property type="match status" value="1"/>
</dbReference>
<sequence length="279" mass="30457">MYLKRKDISGGIAGTCTDLCFFPIDTLKTRLQAKGGFFVNGGWHGVYRGVGSAIVASAPGASLFFLTYEYTKTHLTPHVRALILNDDVAQGVTHMIGASLGEVAACMVRVPSEVIKQRAQTGHYKSSMEALKSILNNSSGEGVLRGLYRGYATTIVREIPFTMIQFPLYEFLKKKWARATERDVVTSKEAAVCGSFSGGVAAALTTPLDVIKTRLMLHKQRQTFFQTYRQIVQTEGYSALLKGIGPRTMWISAGGAIFLGVYETAKKSLTGVLDKPKLD</sequence>
<dbReference type="GO" id="GO:0005743">
    <property type="term" value="C:mitochondrial inner membrane"/>
    <property type="evidence" value="ECO:0007669"/>
    <property type="project" value="UniProtKB-SubCell"/>
</dbReference>
<keyword evidence="7" id="KW-1133">Transmembrane helix</keyword>
<protein>
    <recommendedName>
        <fullName evidence="10">Putative mitochondrial carrier protein PET8</fullName>
    </recommendedName>
</protein>
<keyword evidence="8" id="KW-0496">Mitochondrion</keyword>
<dbReference type="PRINTS" id="PR00926">
    <property type="entry name" value="MITOCARRIER"/>
</dbReference>
<keyword evidence="4 11" id="KW-0812">Transmembrane</keyword>
<evidence type="ECO:0000313" key="14">
    <source>
        <dbReference type="EMBL" id="RDW25832.1"/>
    </source>
</evidence>
<feature type="repeat" description="Solcar" evidence="11">
    <location>
        <begin position="185"/>
        <end position="268"/>
    </location>
</feature>
<evidence type="ECO:0000313" key="13">
    <source>
        <dbReference type="EMBL" id="AOW03082.1"/>
    </source>
</evidence>
<evidence type="ECO:0000256" key="3">
    <source>
        <dbReference type="ARBA" id="ARBA00022448"/>
    </source>
</evidence>
<evidence type="ECO:0000256" key="4">
    <source>
        <dbReference type="ARBA" id="ARBA00022692"/>
    </source>
</evidence>
<evidence type="ECO:0000256" key="5">
    <source>
        <dbReference type="ARBA" id="ARBA00022737"/>
    </source>
</evidence>
<evidence type="ECO:0000256" key="10">
    <source>
        <dbReference type="ARBA" id="ARBA00073559"/>
    </source>
</evidence>
<evidence type="ECO:0000256" key="9">
    <source>
        <dbReference type="ARBA" id="ARBA00023136"/>
    </source>
</evidence>
<dbReference type="InterPro" id="IPR023395">
    <property type="entry name" value="MCP_dom_sf"/>
</dbReference>
<dbReference type="Proteomes" id="UP000182444">
    <property type="component" value="Chromosome 1C"/>
</dbReference>
<evidence type="ECO:0000256" key="12">
    <source>
        <dbReference type="RuleBase" id="RU000488"/>
    </source>
</evidence>
<dbReference type="InterPro" id="IPR018108">
    <property type="entry name" value="MCP_transmembrane"/>
</dbReference>
<dbReference type="SUPFAM" id="SSF103506">
    <property type="entry name" value="Mitochondrial carrier"/>
    <property type="match status" value="1"/>
</dbReference>
<dbReference type="Proteomes" id="UP000256601">
    <property type="component" value="Unassembled WGS sequence"/>
</dbReference>
<comment type="similarity">
    <text evidence="2 12">Belongs to the mitochondrial carrier (TC 2.A.29) family.</text>
</comment>
<evidence type="ECO:0000313" key="16">
    <source>
        <dbReference type="Proteomes" id="UP000256601"/>
    </source>
</evidence>
<keyword evidence="5" id="KW-0677">Repeat</keyword>
<proteinExistence type="inferred from homology"/>
<reference evidence="13 15" key="1">
    <citation type="journal article" date="2016" name="PLoS ONE">
        <title>Sequence Assembly of Yarrowia lipolytica Strain W29/CLIB89 Shows Transposable Element Diversity.</title>
        <authorList>
            <person name="Magnan C."/>
            <person name="Yu J."/>
            <person name="Chang I."/>
            <person name="Jahn E."/>
            <person name="Kanomata Y."/>
            <person name="Wu J."/>
            <person name="Zeller M."/>
            <person name="Oakes M."/>
            <person name="Baldi P."/>
            <person name="Sandmeyer S."/>
        </authorList>
    </citation>
    <scope>NUCLEOTIDE SEQUENCE [LARGE SCALE GENOMIC DNA]</scope>
    <source>
        <strain evidence="13">CLIB89</strain>
        <strain evidence="15">CLIB89(W29)</strain>
    </source>
</reference>
<reference evidence="14 16" key="2">
    <citation type="submission" date="2018-07" db="EMBL/GenBank/DDBJ databases">
        <title>Draft Genome Assemblies for Five Robust Yarrowia lipolytica Strains Exhibiting High Lipid Production and Pentose Sugar Utilization and Sugar Alcohol Secretion from Undetoxified Lignocellulosic Biomass Hydrolysates.</title>
        <authorList>
            <consortium name="DOE Joint Genome Institute"/>
            <person name="Walker C."/>
            <person name="Ryu S."/>
            <person name="Na H."/>
            <person name="Zane M."/>
            <person name="LaButti K."/>
            <person name="Lipzen A."/>
            <person name="Haridas S."/>
            <person name="Barry K."/>
            <person name="Grigoriev I.V."/>
            <person name="Quarterman J."/>
            <person name="Slininger P."/>
            <person name="Dien B."/>
            <person name="Trinh C.T."/>
        </authorList>
    </citation>
    <scope>NUCLEOTIDE SEQUENCE [LARGE SCALE GENOMIC DNA]</scope>
    <source>
        <strain evidence="14 16">YB392</strain>
    </source>
</reference>
<dbReference type="VEuPathDB" id="FungiDB:YALI1_C26544g"/>
<dbReference type="PANTHER" id="PTHR45667">
    <property type="entry name" value="S-ADENOSYLMETHIONINE MITOCHONDRIAL CARRIER PROTEIN"/>
    <property type="match status" value="1"/>
</dbReference>
<keyword evidence="9 11" id="KW-0472">Membrane</keyword>
<feature type="repeat" description="Solcar" evidence="11">
    <location>
        <begin position="1"/>
        <end position="74"/>
    </location>
</feature>
<accession>A0A1D8NBR3</accession>
<evidence type="ECO:0000256" key="6">
    <source>
        <dbReference type="ARBA" id="ARBA00022792"/>
    </source>
</evidence>
<keyword evidence="6" id="KW-0999">Mitochondrion inner membrane</keyword>
<dbReference type="EMBL" id="CP017555">
    <property type="protein sequence ID" value="AOW03082.1"/>
    <property type="molecule type" value="Genomic_DNA"/>
</dbReference>
<dbReference type="GO" id="GO:0055085">
    <property type="term" value="P:transmembrane transport"/>
    <property type="evidence" value="ECO:0007669"/>
    <property type="project" value="InterPro"/>
</dbReference>
<name>A0A1D8NBR3_YARLL</name>
<dbReference type="PROSITE" id="PS50920">
    <property type="entry name" value="SOLCAR"/>
    <property type="match status" value="3"/>
</dbReference>
<dbReference type="AlphaFoldDB" id="A0A1D8NBR3"/>
<dbReference type="OMA" id="IGPRTMW"/>
<keyword evidence="3 12" id="KW-0813">Transport</keyword>
<comment type="subcellular location">
    <subcellularLocation>
        <location evidence="1">Mitochondrion inner membrane</location>
        <topology evidence="1">Multi-pass membrane protein</topology>
    </subcellularLocation>
</comment>
<evidence type="ECO:0000313" key="15">
    <source>
        <dbReference type="Proteomes" id="UP000182444"/>
    </source>
</evidence>
<feature type="repeat" description="Solcar" evidence="11">
    <location>
        <begin position="89"/>
        <end position="175"/>
    </location>
</feature>
<dbReference type="InterPro" id="IPR002067">
    <property type="entry name" value="MCP"/>
</dbReference>
<gene>
    <name evidence="14" type="ORF">B0I71DRAFT_146879</name>
    <name evidence="13" type="ORF">YALI1_C26544g</name>
</gene>
<evidence type="ECO:0000256" key="1">
    <source>
        <dbReference type="ARBA" id="ARBA00004448"/>
    </source>
</evidence>
<evidence type="ECO:0000256" key="2">
    <source>
        <dbReference type="ARBA" id="ARBA00006375"/>
    </source>
</evidence>
<dbReference type="Gene3D" id="1.50.40.10">
    <property type="entry name" value="Mitochondrial carrier domain"/>
    <property type="match status" value="1"/>
</dbReference>
<evidence type="ECO:0000256" key="8">
    <source>
        <dbReference type="ARBA" id="ARBA00023128"/>
    </source>
</evidence>
<dbReference type="eggNOG" id="KOG0768">
    <property type="taxonomic scope" value="Eukaryota"/>
</dbReference>
<evidence type="ECO:0000256" key="11">
    <source>
        <dbReference type="PROSITE-ProRule" id="PRU00282"/>
    </source>
</evidence>
<evidence type="ECO:0000256" key="7">
    <source>
        <dbReference type="ARBA" id="ARBA00022989"/>
    </source>
</evidence>
<dbReference type="EMBL" id="KZ858992">
    <property type="protein sequence ID" value="RDW25832.1"/>
    <property type="molecule type" value="Genomic_DNA"/>
</dbReference>
<organism evidence="13 15">
    <name type="scientific">Yarrowia lipolytica</name>
    <name type="common">Candida lipolytica</name>
    <dbReference type="NCBI Taxonomy" id="4952"/>
    <lineage>
        <taxon>Eukaryota</taxon>
        <taxon>Fungi</taxon>
        <taxon>Dikarya</taxon>
        <taxon>Ascomycota</taxon>
        <taxon>Saccharomycotina</taxon>
        <taxon>Dipodascomycetes</taxon>
        <taxon>Dipodascales</taxon>
        <taxon>Dipodascales incertae sedis</taxon>
        <taxon>Yarrowia</taxon>
    </lineage>
</organism>
<dbReference type="VEuPathDB" id="FungiDB:YALI0_C19195g"/>